<reference evidence="3" key="1">
    <citation type="submission" date="2016-11" db="EMBL/GenBank/DDBJ databases">
        <authorList>
            <person name="Varghese N."/>
            <person name="Submissions S."/>
        </authorList>
    </citation>
    <scope>NUCLEOTIDE SEQUENCE [LARGE SCALE GENOMIC DNA]</scope>
    <source>
        <strain evidence="3">DSM 24724</strain>
    </source>
</reference>
<dbReference type="CDD" id="cd03820">
    <property type="entry name" value="GT4_AmsD-like"/>
    <property type="match status" value="1"/>
</dbReference>
<evidence type="ECO:0000313" key="2">
    <source>
        <dbReference type="EMBL" id="SHL11214.1"/>
    </source>
</evidence>
<keyword evidence="3" id="KW-1185">Reference proteome</keyword>
<feature type="domain" description="Glycosyl transferase family 1" evidence="1">
    <location>
        <begin position="181"/>
        <end position="339"/>
    </location>
</feature>
<organism evidence="2 3">
    <name type="scientific">Flavobacterium chilense</name>
    <dbReference type="NCBI Taxonomy" id="946677"/>
    <lineage>
        <taxon>Bacteria</taxon>
        <taxon>Pseudomonadati</taxon>
        <taxon>Bacteroidota</taxon>
        <taxon>Flavobacteriia</taxon>
        <taxon>Flavobacteriales</taxon>
        <taxon>Flavobacteriaceae</taxon>
        <taxon>Flavobacterium</taxon>
    </lineage>
</organism>
<name>A0A1M6XYZ3_9FLAO</name>
<dbReference type="Gene3D" id="3.40.50.2000">
    <property type="entry name" value="Glycogen Phosphorylase B"/>
    <property type="match status" value="2"/>
</dbReference>
<dbReference type="OrthoDB" id="9811239at2"/>
<dbReference type="SUPFAM" id="SSF53756">
    <property type="entry name" value="UDP-Glycosyltransferase/glycogen phosphorylase"/>
    <property type="match status" value="1"/>
</dbReference>
<dbReference type="AlphaFoldDB" id="A0A1M6XYZ3"/>
<sequence>MKLLYITQRANEEGGVQRVLSIKTNYLIEKFNYEVCIITQNRGDENLFFEFNKQIKFYDISLEKNKIFNLLLYKRELEEYINTIKPDCIIVCDFALKSFSIPMLVKTNIPIIFEAHGSRFNEYRESLFLGFYSKFKYQFRNYCASKFSIFVALSNESLDEWSVKNGFVISNPLWMETKSISDLESKKIIAVARHSYEKGIDRLLQIWKLIVEKHPDWLLEIYGKQNDDLQLLNLVKKLKIEKSITFLNPVKDIHHKYKTASILVMTSRNEAQPMVLIEGMACGLPSVAYDCPVGPRTIIQDNKNGFLIEDGDKDSFVAKLTLLIEDRNLRMKMGEEAKKSVQKYNMELIMQQWKSLFESIIKY</sequence>
<keyword evidence="2" id="KW-0808">Transferase</keyword>
<proteinExistence type="predicted"/>
<evidence type="ECO:0000259" key="1">
    <source>
        <dbReference type="Pfam" id="PF00534"/>
    </source>
</evidence>
<dbReference type="RefSeq" id="WP_068843637.1">
    <property type="nucleotide sequence ID" value="NZ_FRBT01000001.1"/>
</dbReference>
<evidence type="ECO:0000313" key="3">
    <source>
        <dbReference type="Proteomes" id="UP000184028"/>
    </source>
</evidence>
<dbReference type="InterPro" id="IPR001296">
    <property type="entry name" value="Glyco_trans_1"/>
</dbReference>
<dbReference type="Pfam" id="PF00534">
    <property type="entry name" value="Glycos_transf_1"/>
    <property type="match status" value="1"/>
</dbReference>
<dbReference type="GO" id="GO:0016757">
    <property type="term" value="F:glycosyltransferase activity"/>
    <property type="evidence" value="ECO:0007669"/>
    <property type="project" value="InterPro"/>
</dbReference>
<dbReference type="EMBL" id="FRBT01000001">
    <property type="protein sequence ID" value="SHL11214.1"/>
    <property type="molecule type" value="Genomic_DNA"/>
</dbReference>
<dbReference type="STRING" id="946677.SAMN05444484_101345"/>
<protein>
    <submittedName>
        <fullName evidence="2">Glycosyltransferase involved in cell wall bisynthesis</fullName>
    </submittedName>
</protein>
<dbReference type="Proteomes" id="UP000184028">
    <property type="component" value="Unassembled WGS sequence"/>
</dbReference>
<dbReference type="PANTHER" id="PTHR12526:SF630">
    <property type="entry name" value="GLYCOSYLTRANSFERASE"/>
    <property type="match status" value="1"/>
</dbReference>
<gene>
    <name evidence="2" type="ORF">SAMN05444484_101345</name>
</gene>
<dbReference type="PANTHER" id="PTHR12526">
    <property type="entry name" value="GLYCOSYLTRANSFERASE"/>
    <property type="match status" value="1"/>
</dbReference>
<accession>A0A1M6XYZ3</accession>